<evidence type="ECO:0000259" key="11">
    <source>
        <dbReference type="Pfam" id="PF00593"/>
    </source>
</evidence>
<evidence type="ECO:0000259" key="12">
    <source>
        <dbReference type="Pfam" id="PF07715"/>
    </source>
</evidence>
<dbReference type="OrthoDB" id="99480at2"/>
<dbReference type="GO" id="GO:0044718">
    <property type="term" value="P:siderophore transmembrane transport"/>
    <property type="evidence" value="ECO:0007669"/>
    <property type="project" value="TreeGrafter"/>
</dbReference>
<reference evidence="14" key="1">
    <citation type="submission" date="2018-02" db="EMBL/GenBank/DDBJ databases">
        <title>Genome sequencing of Solimonas sp. HR-BB.</title>
        <authorList>
            <person name="Lee Y."/>
            <person name="Jeon C.O."/>
        </authorList>
    </citation>
    <scope>NUCLEOTIDE SEQUENCE [LARGE SCALE GENOMIC DNA]</scope>
    <source>
        <strain evidence="14">HR-U</strain>
    </source>
</reference>
<keyword evidence="6 8" id="KW-0472">Membrane</keyword>
<feature type="domain" description="TonB-dependent receptor plug" evidence="12">
    <location>
        <begin position="126"/>
        <end position="229"/>
    </location>
</feature>
<gene>
    <name evidence="13" type="ORF">C5O19_14935</name>
</gene>
<dbReference type="SUPFAM" id="SSF49452">
    <property type="entry name" value="Starch-binding domain-like"/>
    <property type="match status" value="1"/>
</dbReference>
<dbReference type="InterPro" id="IPR012910">
    <property type="entry name" value="Plug_dom"/>
</dbReference>
<evidence type="ECO:0000256" key="3">
    <source>
        <dbReference type="ARBA" id="ARBA00022452"/>
    </source>
</evidence>
<dbReference type="RefSeq" id="WP_104713577.1">
    <property type="nucleotide sequence ID" value="NZ_PTRA01000001.1"/>
</dbReference>
<dbReference type="Gene3D" id="2.170.130.10">
    <property type="entry name" value="TonB-dependent receptor, plug domain"/>
    <property type="match status" value="1"/>
</dbReference>
<evidence type="ECO:0000256" key="9">
    <source>
        <dbReference type="RuleBase" id="RU003357"/>
    </source>
</evidence>
<evidence type="ECO:0000256" key="6">
    <source>
        <dbReference type="ARBA" id="ARBA00023136"/>
    </source>
</evidence>
<dbReference type="PROSITE" id="PS52016">
    <property type="entry name" value="TONB_DEPENDENT_REC_3"/>
    <property type="match status" value="1"/>
</dbReference>
<dbReference type="Pfam" id="PF13715">
    <property type="entry name" value="CarbopepD_reg_2"/>
    <property type="match status" value="1"/>
</dbReference>
<dbReference type="EMBL" id="PTRA01000001">
    <property type="protein sequence ID" value="PQA60853.1"/>
    <property type="molecule type" value="Genomic_DNA"/>
</dbReference>
<keyword evidence="10" id="KW-0732">Signal</keyword>
<keyword evidence="13" id="KW-0675">Receptor</keyword>
<evidence type="ECO:0000313" key="13">
    <source>
        <dbReference type="EMBL" id="PQA60853.1"/>
    </source>
</evidence>
<feature type="domain" description="TonB-dependent receptor-like beta-barrel" evidence="11">
    <location>
        <begin position="322"/>
        <end position="746"/>
    </location>
</feature>
<dbReference type="GO" id="GO:0030246">
    <property type="term" value="F:carbohydrate binding"/>
    <property type="evidence" value="ECO:0007669"/>
    <property type="project" value="InterPro"/>
</dbReference>
<dbReference type="Proteomes" id="UP000239590">
    <property type="component" value="Unassembled WGS sequence"/>
</dbReference>
<dbReference type="InterPro" id="IPR037066">
    <property type="entry name" value="Plug_dom_sf"/>
</dbReference>
<keyword evidence="5 9" id="KW-0798">TonB box</keyword>
<dbReference type="CDD" id="cd01347">
    <property type="entry name" value="ligand_gated_channel"/>
    <property type="match status" value="1"/>
</dbReference>
<dbReference type="Pfam" id="PF07715">
    <property type="entry name" value="Plug"/>
    <property type="match status" value="1"/>
</dbReference>
<keyword evidence="2 8" id="KW-0813">Transport</keyword>
<proteinExistence type="inferred from homology"/>
<dbReference type="InterPro" id="IPR000531">
    <property type="entry name" value="Beta-barrel_TonB"/>
</dbReference>
<accession>A0A2S7IT09</accession>
<evidence type="ECO:0000256" key="1">
    <source>
        <dbReference type="ARBA" id="ARBA00004571"/>
    </source>
</evidence>
<dbReference type="AlphaFoldDB" id="A0A2S7IT09"/>
<evidence type="ECO:0000256" key="4">
    <source>
        <dbReference type="ARBA" id="ARBA00022692"/>
    </source>
</evidence>
<dbReference type="InterPro" id="IPR036942">
    <property type="entry name" value="Beta-barrel_TonB_sf"/>
</dbReference>
<keyword evidence="7 8" id="KW-0998">Cell outer membrane</keyword>
<evidence type="ECO:0000313" key="14">
    <source>
        <dbReference type="Proteomes" id="UP000239590"/>
    </source>
</evidence>
<comment type="caution">
    <text evidence="13">The sequence shown here is derived from an EMBL/GenBank/DDBJ whole genome shotgun (WGS) entry which is preliminary data.</text>
</comment>
<dbReference type="GO" id="GO:0015344">
    <property type="term" value="F:siderophore uptake transmembrane transporter activity"/>
    <property type="evidence" value="ECO:0007669"/>
    <property type="project" value="TreeGrafter"/>
</dbReference>
<comment type="subcellular location">
    <subcellularLocation>
        <location evidence="1 8">Cell outer membrane</location>
        <topology evidence="1 8">Multi-pass membrane protein</topology>
    </subcellularLocation>
</comment>
<evidence type="ECO:0000256" key="7">
    <source>
        <dbReference type="ARBA" id="ARBA00023237"/>
    </source>
</evidence>
<keyword evidence="4 8" id="KW-0812">Transmembrane</keyword>
<keyword evidence="14" id="KW-1185">Reference proteome</keyword>
<dbReference type="InterPro" id="IPR013784">
    <property type="entry name" value="Carb-bd-like_fold"/>
</dbReference>
<comment type="similarity">
    <text evidence="8 9">Belongs to the TonB-dependent receptor family.</text>
</comment>
<evidence type="ECO:0000256" key="5">
    <source>
        <dbReference type="ARBA" id="ARBA00023077"/>
    </source>
</evidence>
<dbReference type="PANTHER" id="PTHR30069:SF42">
    <property type="entry name" value="FERRIC AEROBACTIN RECEPTOR"/>
    <property type="match status" value="1"/>
</dbReference>
<evidence type="ECO:0000256" key="2">
    <source>
        <dbReference type="ARBA" id="ARBA00022448"/>
    </source>
</evidence>
<keyword evidence="3 8" id="KW-1134">Transmembrane beta strand</keyword>
<evidence type="ECO:0000256" key="8">
    <source>
        <dbReference type="PROSITE-ProRule" id="PRU01360"/>
    </source>
</evidence>
<name>A0A2S7IT09_9BACT</name>
<dbReference type="GO" id="GO:0009279">
    <property type="term" value="C:cell outer membrane"/>
    <property type="evidence" value="ECO:0007669"/>
    <property type="project" value="UniProtKB-SubCell"/>
</dbReference>
<dbReference type="PANTHER" id="PTHR30069">
    <property type="entry name" value="TONB-DEPENDENT OUTER MEMBRANE RECEPTOR"/>
    <property type="match status" value="1"/>
</dbReference>
<evidence type="ECO:0000256" key="10">
    <source>
        <dbReference type="SAM" id="SignalP"/>
    </source>
</evidence>
<dbReference type="Gene3D" id="2.60.40.1120">
    <property type="entry name" value="Carboxypeptidase-like, regulatory domain"/>
    <property type="match status" value="1"/>
</dbReference>
<sequence>MYPHLKLPYLFLLTFFFFTTAQAQSDRITLQGTVRTEKGIAAFINISLEQEGRVRAITTADEAGNFSMKATAGSYTIIASGVGYETVRQAITLIAGEKNEVMLQTTEANKQLSEVIVSAGRRVETLAETPSSVTVIAGKELETQAGISPNVANILSNTVPGLAPSTNQTGNSGQTLRGRNVLVLIDGIPQSTPLRAGGRDIRTIDPSVIERIEVIKGATSIYGNGADGGLINYITKKVRPEDHTGGSTQLAMTGNTQGDSTFGYRFSQQFFGRTGKVDYVVSGMHEKTGVFRDGEGQVISPEYGLGETRIYNAFVKVGYDISSKHRIEGMYNFYGSNQHSNYVLKPGKYGVSPAIGVIGKRVGVDEGTRHNHNANLQYIGRNIIGGTSINASVYFQDFLTVYSNSASFYGAGQSQIPSQKKGLRVNLNSPFVIASRIRGDVTYGFDLLNDQTSQSLVDGRTWVPNINMRNLAPYAQLSAGLVEGLTLKAGVRAENIKTKIADFNTLATGPNGQGSIFVKGGNLDYEALVFNAGLRYSKNKEFNPFVSYSQAFSIYDLGRILRSAQENTIEKLQTQPIIVNNYEAGFSSQIGTFSLAASTYISTSKLGANFVDLGEGVYTTERAPERVWGYEVQLDWSPVSTFSVGGNYAFTEGKVDKNSDGDYDTYLNASRISPDKTTLYARYTGIKNLSVDLNWWRLGDRNRFMPRANGTYAIYEGRIRSYNLWNLNVGYKVSTQVRLNLGVENLLNTSYYTNIAQFYGSNENYTRGSGRRFMLMVGYSF</sequence>
<feature type="chain" id="PRO_5015542323" evidence="10">
    <location>
        <begin position="24"/>
        <end position="781"/>
    </location>
</feature>
<dbReference type="SUPFAM" id="SSF56935">
    <property type="entry name" value="Porins"/>
    <property type="match status" value="1"/>
</dbReference>
<feature type="signal peptide" evidence="10">
    <location>
        <begin position="1"/>
        <end position="23"/>
    </location>
</feature>
<dbReference type="Gene3D" id="2.40.170.20">
    <property type="entry name" value="TonB-dependent receptor, beta-barrel domain"/>
    <property type="match status" value="1"/>
</dbReference>
<organism evidence="13 14">
    <name type="scientific">Siphonobacter curvatus</name>
    <dbReference type="NCBI Taxonomy" id="2094562"/>
    <lineage>
        <taxon>Bacteria</taxon>
        <taxon>Pseudomonadati</taxon>
        <taxon>Bacteroidota</taxon>
        <taxon>Cytophagia</taxon>
        <taxon>Cytophagales</taxon>
        <taxon>Cytophagaceae</taxon>
        <taxon>Siphonobacter</taxon>
    </lineage>
</organism>
<dbReference type="InterPro" id="IPR039426">
    <property type="entry name" value="TonB-dep_rcpt-like"/>
</dbReference>
<protein>
    <submittedName>
        <fullName evidence="13">Ferric aerobactin receptor</fullName>
    </submittedName>
</protein>
<dbReference type="Pfam" id="PF00593">
    <property type="entry name" value="TonB_dep_Rec_b-barrel"/>
    <property type="match status" value="1"/>
</dbReference>